<evidence type="ECO:0000313" key="2">
    <source>
        <dbReference type="EMBL" id="KAF2849738.1"/>
    </source>
</evidence>
<dbReference type="AlphaFoldDB" id="A0A6A7B606"/>
<gene>
    <name evidence="2" type="ORF">T440DRAFT_469143</name>
</gene>
<dbReference type="PROSITE" id="PS50181">
    <property type="entry name" value="FBOX"/>
    <property type="match status" value="1"/>
</dbReference>
<feature type="domain" description="F-box" evidence="1">
    <location>
        <begin position="11"/>
        <end position="58"/>
    </location>
</feature>
<sequence length="442" mass="51074">MFRPQGSLDASTNLQELPDELFLHIFSYVPDAPQTCARLCLVNKRVNRIATPLLYKSFSSGNEKSCIRFAETIATRTALARHVHVLHWLGVTDWEEDEADELLTKVLTHQPNLRHVTWRNEKCFVDSDTDSDYWTNTEADLETAKRRSVMPFREGWGELQRFSSNNIFRNLQSADLAMRRLRLSEIIWLMRIPTLQKLWLDAVLRYDSEDRILRSLSPQSSSVQDFKLRLSKRPKPSLCDIASIVVACRSLTNLSLSSQLSESTNKKENGTLQELKTAVELHSPTLKTLEIAISGNDLNRSFLPKTERLERFDIAPGHVPWPLIRTIRQLPRTIRAIHVSPGISQSMEVLLKWPTYDKESGNVERSDKVTVYLCEKDVLYQRVTFDHWQRIKRAYASQNVALKLTHHTLRGGYPWGRAYYVYGPPRADEEDRLLWAKTEAQN</sequence>
<evidence type="ECO:0000313" key="3">
    <source>
        <dbReference type="Proteomes" id="UP000799423"/>
    </source>
</evidence>
<dbReference type="Gene3D" id="1.20.1280.50">
    <property type="match status" value="1"/>
</dbReference>
<keyword evidence="3" id="KW-1185">Reference proteome</keyword>
<dbReference type="EMBL" id="MU006310">
    <property type="protein sequence ID" value="KAF2849738.1"/>
    <property type="molecule type" value="Genomic_DNA"/>
</dbReference>
<dbReference type="Pfam" id="PF12937">
    <property type="entry name" value="F-box-like"/>
    <property type="match status" value="1"/>
</dbReference>
<accession>A0A6A7B606</accession>
<reference evidence="2" key="1">
    <citation type="submission" date="2020-01" db="EMBL/GenBank/DDBJ databases">
        <authorList>
            <consortium name="DOE Joint Genome Institute"/>
            <person name="Haridas S."/>
            <person name="Albert R."/>
            <person name="Binder M."/>
            <person name="Bloem J."/>
            <person name="Labutti K."/>
            <person name="Salamov A."/>
            <person name="Andreopoulos B."/>
            <person name="Baker S.E."/>
            <person name="Barry K."/>
            <person name="Bills G."/>
            <person name="Bluhm B.H."/>
            <person name="Cannon C."/>
            <person name="Castanera R."/>
            <person name="Culley D.E."/>
            <person name="Daum C."/>
            <person name="Ezra D."/>
            <person name="Gonzalez J.B."/>
            <person name="Henrissat B."/>
            <person name="Kuo A."/>
            <person name="Liang C."/>
            <person name="Lipzen A."/>
            <person name="Lutzoni F."/>
            <person name="Magnuson J."/>
            <person name="Mondo S."/>
            <person name="Nolan M."/>
            <person name="Ohm R."/>
            <person name="Pangilinan J."/>
            <person name="Park H.-J."/>
            <person name="Ramirez L."/>
            <person name="Alfaro M."/>
            <person name="Sun H."/>
            <person name="Tritt A."/>
            <person name="Yoshinaga Y."/>
            <person name="Zwiers L.-H."/>
            <person name="Turgeon B.G."/>
            <person name="Goodwin S.B."/>
            <person name="Spatafora J.W."/>
            <person name="Crous P.W."/>
            <person name="Grigoriev I.V."/>
        </authorList>
    </citation>
    <scope>NUCLEOTIDE SEQUENCE</scope>
    <source>
        <strain evidence="2">IPT5</strain>
    </source>
</reference>
<dbReference type="InterPro" id="IPR001810">
    <property type="entry name" value="F-box_dom"/>
</dbReference>
<proteinExistence type="predicted"/>
<evidence type="ECO:0000259" key="1">
    <source>
        <dbReference type="PROSITE" id="PS50181"/>
    </source>
</evidence>
<feature type="non-terminal residue" evidence="2">
    <location>
        <position position="1"/>
    </location>
</feature>
<name>A0A6A7B606_9PLEO</name>
<dbReference type="SUPFAM" id="SSF81383">
    <property type="entry name" value="F-box domain"/>
    <property type="match status" value="1"/>
</dbReference>
<dbReference type="OrthoDB" id="3690497at2759"/>
<organism evidence="2 3">
    <name type="scientific">Plenodomus tracheiphilus IPT5</name>
    <dbReference type="NCBI Taxonomy" id="1408161"/>
    <lineage>
        <taxon>Eukaryota</taxon>
        <taxon>Fungi</taxon>
        <taxon>Dikarya</taxon>
        <taxon>Ascomycota</taxon>
        <taxon>Pezizomycotina</taxon>
        <taxon>Dothideomycetes</taxon>
        <taxon>Pleosporomycetidae</taxon>
        <taxon>Pleosporales</taxon>
        <taxon>Pleosporineae</taxon>
        <taxon>Leptosphaeriaceae</taxon>
        <taxon>Plenodomus</taxon>
    </lineage>
</organism>
<dbReference type="Proteomes" id="UP000799423">
    <property type="component" value="Unassembled WGS sequence"/>
</dbReference>
<protein>
    <recommendedName>
        <fullName evidence="1">F-box domain-containing protein</fullName>
    </recommendedName>
</protein>
<dbReference type="InterPro" id="IPR036047">
    <property type="entry name" value="F-box-like_dom_sf"/>
</dbReference>